<sequence length="97" mass="10356">MAALAPRLCAMDTPTRNHDEPAPSDAPTLPRTAEPTALALLLPHFWKPAMTLSALIFPRLACHHAAANRYPEFSVTAAARRAGYTSIGTTGTLETTT</sequence>
<organism evidence="2 3">
    <name type="scientific">Colletotrichum plurivorum</name>
    <dbReference type="NCBI Taxonomy" id="2175906"/>
    <lineage>
        <taxon>Eukaryota</taxon>
        <taxon>Fungi</taxon>
        <taxon>Dikarya</taxon>
        <taxon>Ascomycota</taxon>
        <taxon>Pezizomycotina</taxon>
        <taxon>Sordariomycetes</taxon>
        <taxon>Hypocreomycetidae</taxon>
        <taxon>Glomerellales</taxon>
        <taxon>Glomerellaceae</taxon>
        <taxon>Colletotrichum</taxon>
        <taxon>Colletotrichum orchidearum species complex</taxon>
    </lineage>
</organism>
<evidence type="ECO:0000313" key="3">
    <source>
        <dbReference type="Proteomes" id="UP000654918"/>
    </source>
</evidence>
<dbReference type="Proteomes" id="UP000654918">
    <property type="component" value="Unassembled WGS sequence"/>
</dbReference>
<evidence type="ECO:0000256" key="1">
    <source>
        <dbReference type="SAM" id="MobiDB-lite"/>
    </source>
</evidence>
<accession>A0A8H6NBZ1</accession>
<gene>
    <name evidence="2" type="ORF">CPLU01_09370</name>
</gene>
<dbReference type="AlphaFoldDB" id="A0A8H6NBZ1"/>
<proteinExistence type="predicted"/>
<evidence type="ECO:0000313" key="2">
    <source>
        <dbReference type="EMBL" id="KAF6826996.1"/>
    </source>
</evidence>
<reference evidence="2" key="1">
    <citation type="journal article" date="2020" name="Phytopathology">
        <title>Genome Sequence Resources of Colletotrichum truncatum, C. plurivorum, C. musicola, and C. sojae: Four Species Pathogenic to Soybean (Glycine max).</title>
        <authorList>
            <person name="Rogerio F."/>
            <person name="Boufleur T.R."/>
            <person name="Ciampi-Guillardi M."/>
            <person name="Sukno S.A."/>
            <person name="Thon M.R."/>
            <person name="Massola Junior N.S."/>
            <person name="Baroncelli R."/>
        </authorList>
    </citation>
    <scope>NUCLEOTIDE SEQUENCE</scope>
    <source>
        <strain evidence="2">LFN00145</strain>
    </source>
</reference>
<comment type="caution">
    <text evidence="2">The sequence shown here is derived from an EMBL/GenBank/DDBJ whole genome shotgun (WGS) entry which is preliminary data.</text>
</comment>
<dbReference type="EMBL" id="WIGO01000145">
    <property type="protein sequence ID" value="KAF6826996.1"/>
    <property type="molecule type" value="Genomic_DNA"/>
</dbReference>
<name>A0A8H6NBZ1_9PEZI</name>
<feature type="region of interest" description="Disordered" evidence="1">
    <location>
        <begin position="1"/>
        <end position="31"/>
    </location>
</feature>
<keyword evidence="3" id="KW-1185">Reference proteome</keyword>
<protein>
    <submittedName>
        <fullName evidence="2">Uncharacterized protein</fullName>
    </submittedName>
</protein>